<dbReference type="InterPro" id="IPR011991">
    <property type="entry name" value="ArsR-like_HTH"/>
</dbReference>
<evidence type="ECO:0000313" key="6">
    <source>
        <dbReference type="Proteomes" id="UP001185015"/>
    </source>
</evidence>
<evidence type="ECO:0000256" key="2">
    <source>
        <dbReference type="ARBA" id="ARBA00023125"/>
    </source>
</evidence>
<proteinExistence type="predicted"/>
<dbReference type="EMBL" id="JAVDQI010000001">
    <property type="protein sequence ID" value="MDR6222133.1"/>
    <property type="molecule type" value="Genomic_DNA"/>
</dbReference>
<dbReference type="PANTHER" id="PTHR33204:SF18">
    <property type="entry name" value="TRANSCRIPTIONAL REGULATORY PROTEIN"/>
    <property type="match status" value="1"/>
</dbReference>
<dbReference type="Pfam" id="PF01638">
    <property type="entry name" value="HxlR"/>
    <property type="match status" value="1"/>
</dbReference>
<dbReference type="Gene3D" id="1.10.10.10">
    <property type="entry name" value="Winged helix-like DNA-binding domain superfamily/Winged helix DNA-binding domain"/>
    <property type="match status" value="1"/>
</dbReference>
<name>A0AA90TYQ6_9EURY</name>
<protein>
    <submittedName>
        <fullName evidence="5">DNA-binding HxlR family transcriptional regulator</fullName>
    </submittedName>
</protein>
<dbReference type="PANTHER" id="PTHR33204">
    <property type="entry name" value="TRANSCRIPTIONAL REGULATOR, MARR FAMILY"/>
    <property type="match status" value="1"/>
</dbReference>
<dbReference type="PROSITE" id="PS51118">
    <property type="entry name" value="HTH_HXLR"/>
    <property type="match status" value="1"/>
</dbReference>
<dbReference type="InterPro" id="IPR002577">
    <property type="entry name" value="HTH_HxlR"/>
</dbReference>
<keyword evidence="3" id="KW-0804">Transcription</keyword>
<reference evidence="5 6" key="1">
    <citation type="submission" date="2023-07" db="EMBL/GenBank/DDBJ databases">
        <title>Genomic Encyclopedia of Type Strains, Phase IV (KMG-IV): sequencing the most valuable type-strain genomes for metagenomic binning, comparative biology and taxonomic classification.</title>
        <authorList>
            <person name="Goeker M."/>
        </authorList>
    </citation>
    <scope>NUCLEOTIDE SEQUENCE [LARGE SCALE GENOMIC DNA]</scope>
    <source>
        <strain evidence="5 6">DSM 17273</strain>
    </source>
</reference>
<comment type="caution">
    <text evidence="5">The sequence shown here is derived from an EMBL/GenBank/DDBJ whole genome shotgun (WGS) entry which is preliminary data.</text>
</comment>
<dbReference type="SUPFAM" id="SSF46785">
    <property type="entry name" value="Winged helix' DNA-binding domain"/>
    <property type="match status" value="1"/>
</dbReference>
<evidence type="ECO:0000256" key="1">
    <source>
        <dbReference type="ARBA" id="ARBA00023015"/>
    </source>
</evidence>
<evidence type="ECO:0000256" key="3">
    <source>
        <dbReference type="ARBA" id="ARBA00023163"/>
    </source>
</evidence>
<dbReference type="InterPro" id="IPR036390">
    <property type="entry name" value="WH_DNA-bd_sf"/>
</dbReference>
<keyword evidence="2 5" id="KW-0238">DNA-binding</keyword>
<feature type="domain" description="HTH hxlR-type" evidence="4">
    <location>
        <begin position="7"/>
        <end position="109"/>
    </location>
</feature>
<dbReference type="GO" id="GO:0003677">
    <property type="term" value="F:DNA binding"/>
    <property type="evidence" value="ECO:0007669"/>
    <property type="project" value="UniProtKB-KW"/>
</dbReference>
<evidence type="ECO:0000259" key="4">
    <source>
        <dbReference type="PROSITE" id="PS51118"/>
    </source>
</evidence>
<keyword evidence="6" id="KW-1185">Reference proteome</keyword>
<dbReference type="AlphaFoldDB" id="A0AA90TYQ6"/>
<dbReference type="InterPro" id="IPR036388">
    <property type="entry name" value="WH-like_DNA-bd_sf"/>
</dbReference>
<sequence>MDTMKDCTIYKTIDIIGKRWTLCILLELYKGNNSEKRFNELKKKVAGITPKTLSTRLKELGEDGLVKRTLDEATDPMVYTYSLSESGADFMEIIQSIKEWGLEWKFENKACGLSKCKNCKL</sequence>
<organism evidence="5 6">
    <name type="scientific">Methanococcoides alaskense</name>
    <dbReference type="NCBI Taxonomy" id="325778"/>
    <lineage>
        <taxon>Archaea</taxon>
        <taxon>Methanobacteriati</taxon>
        <taxon>Methanobacteriota</taxon>
        <taxon>Stenosarchaea group</taxon>
        <taxon>Methanomicrobia</taxon>
        <taxon>Methanosarcinales</taxon>
        <taxon>Methanosarcinaceae</taxon>
        <taxon>Methanococcoides</taxon>
    </lineage>
</organism>
<keyword evidence="1" id="KW-0805">Transcription regulation</keyword>
<dbReference type="CDD" id="cd00090">
    <property type="entry name" value="HTH_ARSR"/>
    <property type="match status" value="1"/>
</dbReference>
<dbReference type="Proteomes" id="UP001185015">
    <property type="component" value="Unassembled WGS sequence"/>
</dbReference>
<evidence type="ECO:0000313" key="5">
    <source>
        <dbReference type="EMBL" id="MDR6222133.1"/>
    </source>
</evidence>
<gene>
    <name evidence="5" type="ORF">J2750_000565</name>
</gene>
<accession>A0AA90TYQ6</accession>